<dbReference type="AlphaFoldDB" id="A0A6N0HYH7"/>
<dbReference type="EMBL" id="CP054491">
    <property type="protein sequence ID" value="QKQ27379.1"/>
    <property type="molecule type" value="Genomic_DNA"/>
</dbReference>
<dbReference type="Proteomes" id="UP000509658">
    <property type="component" value="Chromosome"/>
</dbReference>
<evidence type="ECO:0000313" key="3">
    <source>
        <dbReference type="Proteomes" id="UP000509658"/>
    </source>
</evidence>
<proteinExistence type="predicted"/>
<gene>
    <name evidence="2" type="ORF">HUE57_14640</name>
</gene>
<sequence>MTKGAASATHPQRGGRKPGAERLAQSASQLEIAIKSGETSDIILDLFRSSFETVMTALTALERRSWLERRGAIQSESNTEALRPLLRSYPNAR</sequence>
<evidence type="ECO:0000256" key="1">
    <source>
        <dbReference type="SAM" id="MobiDB-lite"/>
    </source>
</evidence>
<dbReference type="KEGG" id="rev:HUE57_14640"/>
<keyword evidence="3" id="KW-1185">Reference proteome</keyword>
<feature type="region of interest" description="Disordered" evidence="1">
    <location>
        <begin position="1"/>
        <end position="25"/>
    </location>
</feature>
<accession>A0A6N0HYH7</accession>
<evidence type="ECO:0000313" key="2">
    <source>
        <dbReference type="EMBL" id="QKQ27379.1"/>
    </source>
</evidence>
<protein>
    <submittedName>
        <fullName evidence="2">Uncharacterized protein</fullName>
    </submittedName>
</protein>
<dbReference type="RefSeq" id="WP_174673450.1">
    <property type="nucleotide sequence ID" value="NZ_CP054491.1"/>
</dbReference>
<organism evidence="2 3">
    <name type="scientific">Candidatus Reidiella endopervernicosa</name>
    <dbReference type="NCBI Taxonomy" id="2738883"/>
    <lineage>
        <taxon>Bacteria</taxon>
        <taxon>Pseudomonadati</taxon>
        <taxon>Pseudomonadota</taxon>
        <taxon>Gammaproteobacteria</taxon>
        <taxon>Candidatus Reidiella</taxon>
    </lineage>
</organism>
<reference evidence="2 3" key="1">
    <citation type="submission" date="2020-05" db="EMBL/GenBank/DDBJ databases">
        <title>Horizontal transmission and recombination maintain forever young bacterial symbiont genomes.</title>
        <authorList>
            <person name="Russell S.L."/>
            <person name="Pepper-Tunick E."/>
            <person name="Svedberg J."/>
            <person name="Byrne A."/>
            <person name="Ruelas Castillo J."/>
            <person name="Vollmers C."/>
            <person name="Beinart R.A."/>
            <person name="Corbett-Detig R."/>
        </authorList>
    </citation>
    <scope>NUCLEOTIDE SEQUENCE [LARGE SCALE GENOMIC DNA]</scope>
    <source>
        <strain evidence="2">Santa_Monica_outfall</strain>
    </source>
</reference>
<name>A0A6N0HYH7_9GAMM</name>